<dbReference type="SUPFAM" id="SSF48230">
    <property type="entry name" value="Chondroitin AC/alginate lyase"/>
    <property type="match status" value="1"/>
</dbReference>
<evidence type="ECO:0000313" key="5">
    <source>
        <dbReference type="EMBL" id="CAE0674295.1"/>
    </source>
</evidence>
<accession>A0A7S3Z7H9</accession>
<feature type="signal peptide" evidence="3">
    <location>
        <begin position="1"/>
        <end position="21"/>
    </location>
</feature>
<dbReference type="GO" id="GO:0016829">
    <property type="term" value="F:lyase activity"/>
    <property type="evidence" value="ECO:0007669"/>
    <property type="project" value="UniProtKB-KW"/>
</dbReference>
<evidence type="ECO:0000256" key="2">
    <source>
        <dbReference type="ARBA" id="ARBA00023239"/>
    </source>
</evidence>
<dbReference type="Gene3D" id="1.50.10.100">
    <property type="entry name" value="Chondroitin AC/alginate lyase"/>
    <property type="match status" value="1"/>
</dbReference>
<dbReference type="Pfam" id="PF05426">
    <property type="entry name" value="Alginate_lyase"/>
    <property type="match status" value="1"/>
</dbReference>
<keyword evidence="1 3" id="KW-0732">Signal</keyword>
<gene>
    <name evidence="5" type="ORF">LGLO00237_LOCUS26069</name>
</gene>
<evidence type="ECO:0000259" key="4">
    <source>
        <dbReference type="Pfam" id="PF05426"/>
    </source>
</evidence>
<evidence type="ECO:0000256" key="3">
    <source>
        <dbReference type="SAM" id="SignalP"/>
    </source>
</evidence>
<reference evidence="5" key="1">
    <citation type="submission" date="2021-01" db="EMBL/GenBank/DDBJ databases">
        <authorList>
            <person name="Corre E."/>
            <person name="Pelletier E."/>
            <person name="Niang G."/>
            <person name="Scheremetjew M."/>
            <person name="Finn R."/>
            <person name="Kale V."/>
            <person name="Holt S."/>
            <person name="Cochrane G."/>
            <person name="Meng A."/>
            <person name="Brown T."/>
            <person name="Cohen L."/>
        </authorList>
    </citation>
    <scope>NUCLEOTIDE SEQUENCE</scope>
    <source>
        <strain evidence="5">CCCM811</strain>
    </source>
</reference>
<organism evidence="5">
    <name type="scientific">Lotharella globosa</name>
    <dbReference type="NCBI Taxonomy" id="91324"/>
    <lineage>
        <taxon>Eukaryota</taxon>
        <taxon>Sar</taxon>
        <taxon>Rhizaria</taxon>
        <taxon>Cercozoa</taxon>
        <taxon>Chlorarachniophyceae</taxon>
        <taxon>Lotharella</taxon>
    </lineage>
</organism>
<dbReference type="AlphaFoldDB" id="A0A7S3Z7H9"/>
<keyword evidence="2" id="KW-0456">Lyase</keyword>
<feature type="domain" description="Alginate lyase" evidence="4">
    <location>
        <begin position="56"/>
        <end position="328"/>
    </location>
</feature>
<dbReference type="EMBL" id="HBIV01036459">
    <property type="protein sequence ID" value="CAE0674295.1"/>
    <property type="molecule type" value="Transcribed_RNA"/>
</dbReference>
<name>A0A7S3Z7H9_9EUKA</name>
<evidence type="ECO:0000256" key="1">
    <source>
        <dbReference type="ARBA" id="ARBA00022729"/>
    </source>
</evidence>
<feature type="chain" id="PRO_5030709779" description="Alginate lyase domain-containing protein" evidence="3">
    <location>
        <begin position="22"/>
        <end position="398"/>
    </location>
</feature>
<protein>
    <recommendedName>
        <fullName evidence="4">Alginate lyase domain-containing protein</fullName>
    </recommendedName>
</protein>
<dbReference type="InterPro" id="IPR008929">
    <property type="entry name" value="Chondroitin_lyas"/>
</dbReference>
<proteinExistence type="predicted"/>
<sequence length="398" mass="45669">MLLAIFLGVSCVKAVWRSTSGVEEDDFDLVSVEYDRVVGNADKFVSEDPVTITSFPANNSEGGLHDYYSEGKYWFPDPENPDGPYIRKDGETNPNNFMQHQEALVRFNQIGGALASAYLITGEEKYAEHFVKHVKAWYIDEETKMNPHMNYSQAVKGISPGRSTGVIDGLHMIEAARGIKVLSGSPSFPPEMEDEVIDWFRSYLDWMNTSDLGMDERKAPNNHAVNWAVQAATFADLVGDMDTIRWVQNEFKTVYLPNMQREDGAFPLELARTKPYQYSLFQLDAMSGVAQIASTEDCDLWAFEMDDGRGMKKAFDFMFPYVEDKDSWFMEPDVEYFDRSPQRHSAFLYAGFHLNRRDYIDKWVSIDADPEDIEMLKFVSMRYPMLFMEPSELKIPKN</sequence>
<dbReference type="InterPro" id="IPR008397">
    <property type="entry name" value="Alginate_lyase_dom"/>
</dbReference>